<dbReference type="Gene3D" id="3.30.530.20">
    <property type="match status" value="1"/>
</dbReference>
<comment type="caution">
    <text evidence="3">The sequence shown here is derived from an EMBL/GenBank/DDBJ whole genome shotgun (WGS) entry which is preliminary data.</text>
</comment>
<dbReference type="InterPro" id="IPR044996">
    <property type="entry name" value="COQ10-like"/>
</dbReference>
<dbReference type="CDD" id="cd07813">
    <property type="entry name" value="COQ10p_like"/>
    <property type="match status" value="1"/>
</dbReference>
<dbReference type="AlphaFoldDB" id="A0A401JBS0"/>
<keyword evidence="3" id="KW-0830">Ubiquinone</keyword>
<evidence type="ECO:0000259" key="2">
    <source>
        <dbReference type="Pfam" id="PF03364"/>
    </source>
</evidence>
<comment type="similarity">
    <text evidence="1">Belongs to the ribosome association toxin RatA family.</text>
</comment>
<feature type="domain" description="Coenzyme Q-binding protein COQ10 START" evidence="2">
    <location>
        <begin position="31"/>
        <end position="155"/>
    </location>
</feature>
<evidence type="ECO:0000256" key="1">
    <source>
        <dbReference type="ARBA" id="ARBA00008918"/>
    </source>
</evidence>
<dbReference type="InterPro" id="IPR005031">
    <property type="entry name" value="COQ10_START"/>
</dbReference>
<dbReference type="PANTHER" id="PTHR12901:SF10">
    <property type="entry name" value="COENZYME Q-BINDING PROTEIN COQ10, MITOCHONDRIAL"/>
    <property type="match status" value="1"/>
</dbReference>
<evidence type="ECO:0000313" key="4">
    <source>
        <dbReference type="Proteomes" id="UP000286806"/>
    </source>
</evidence>
<accession>A0A401JBS0</accession>
<dbReference type="GO" id="GO:0045333">
    <property type="term" value="P:cellular respiration"/>
    <property type="evidence" value="ECO:0007669"/>
    <property type="project" value="InterPro"/>
</dbReference>
<dbReference type="Proteomes" id="UP000286806">
    <property type="component" value="Unassembled WGS sequence"/>
</dbReference>
<dbReference type="GO" id="GO:0048039">
    <property type="term" value="F:ubiquinone binding"/>
    <property type="evidence" value="ECO:0007669"/>
    <property type="project" value="InterPro"/>
</dbReference>
<reference evidence="3 4" key="1">
    <citation type="journal article" date="2019" name="Front. Microbiol.">
        <title>Genomes of Neutrophilic Sulfur-Oxidizing Chemolithoautotrophs Representing 9 Proteobacterial Species From 8 Genera.</title>
        <authorList>
            <person name="Watanabe T."/>
            <person name="Kojima H."/>
            <person name="Umezawa K."/>
            <person name="Hori C."/>
            <person name="Takasuka T.E."/>
            <person name="Kato Y."/>
            <person name="Fukui M."/>
        </authorList>
    </citation>
    <scope>NUCLEOTIDE SEQUENCE [LARGE SCALE GENOMIC DNA]</scope>
    <source>
        <strain evidence="3 4">TTN</strain>
    </source>
</reference>
<dbReference type="SUPFAM" id="SSF55961">
    <property type="entry name" value="Bet v1-like"/>
    <property type="match status" value="1"/>
</dbReference>
<gene>
    <name evidence="3" type="ORF">SFMTTN_0861</name>
</gene>
<proteinExistence type="inferred from homology"/>
<dbReference type="Pfam" id="PF03364">
    <property type="entry name" value="Polyketide_cyc"/>
    <property type="match status" value="1"/>
</dbReference>
<dbReference type="EMBL" id="BGOW01000004">
    <property type="protein sequence ID" value="GBL45057.1"/>
    <property type="molecule type" value="Genomic_DNA"/>
</dbReference>
<dbReference type="PANTHER" id="PTHR12901">
    <property type="entry name" value="SPERM PROTEIN HOMOLOG"/>
    <property type="match status" value="1"/>
</dbReference>
<name>A0A401JBS0_9PROT</name>
<sequence length="166" mass="19075">MLIGFSGVNRVFYQFLHARLTMAVVNKSVLVGHSAQQMFELVDGVEHYREFLPWCGGTEVKLRDGLTTIATIHIDYMHIKQHFTTENLNQPPHLIKMKLLDGPFKKLDGEWHFKALTEDACKIEFMLNYEFSNKLLDTVLGPVFSYIANSFVESFIQRAEQIYGAS</sequence>
<evidence type="ECO:0000313" key="3">
    <source>
        <dbReference type="EMBL" id="GBL45057.1"/>
    </source>
</evidence>
<protein>
    <submittedName>
        <fullName evidence="3">Putative oligoketide cyclase/lipid transport protein, similarity with yeast ubiquinone-binding protein YOL008W</fullName>
    </submittedName>
</protein>
<keyword evidence="4" id="KW-1185">Reference proteome</keyword>
<organism evidence="3 4">
    <name type="scientific">Sulfuriferula multivorans</name>
    <dbReference type="NCBI Taxonomy" id="1559896"/>
    <lineage>
        <taxon>Bacteria</taxon>
        <taxon>Pseudomonadati</taxon>
        <taxon>Pseudomonadota</taxon>
        <taxon>Betaproteobacteria</taxon>
        <taxon>Nitrosomonadales</taxon>
        <taxon>Sulfuricellaceae</taxon>
        <taxon>Sulfuriferula</taxon>
    </lineage>
</organism>
<dbReference type="InterPro" id="IPR023393">
    <property type="entry name" value="START-like_dom_sf"/>
</dbReference>